<keyword evidence="2" id="KW-0229">DNA integration</keyword>
<keyword evidence="4" id="KW-0233">DNA recombination</keyword>
<dbReference type="Pfam" id="PF00589">
    <property type="entry name" value="Phage_integrase"/>
    <property type="match status" value="1"/>
</dbReference>
<comment type="caution">
    <text evidence="6">The sequence shown here is derived from an EMBL/GenBank/DDBJ whole genome shotgun (WGS) entry which is preliminary data.</text>
</comment>
<dbReference type="InterPro" id="IPR050808">
    <property type="entry name" value="Phage_Integrase"/>
</dbReference>
<dbReference type="InterPro" id="IPR002104">
    <property type="entry name" value="Integrase_catalytic"/>
</dbReference>
<dbReference type="Gene3D" id="1.10.443.10">
    <property type="entry name" value="Intergrase catalytic core"/>
    <property type="match status" value="1"/>
</dbReference>
<dbReference type="Gene3D" id="3.30.160.390">
    <property type="entry name" value="Integrase, DNA-binding domain"/>
    <property type="match status" value="1"/>
</dbReference>
<evidence type="ECO:0000256" key="2">
    <source>
        <dbReference type="ARBA" id="ARBA00022908"/>
    </source>
</evidence>
<dbReference type="InterPro" id="IPR025166">
    <property type="entry name" value="Integrase_DNA_bind_dom"/>
</dbReference>
<dbReference type="InterPro" id="IPR038488">
    <property type="entry name" value="Integrase_DNA-bd_sf"/>
</dbReference>
<dbReference type="PANTHER" id="PTHR30629:SF2">
    <property type="entry name" value="PROPHAGE INTEGRASE INTS-RELATED"/>
    <property type="match status" value="1"/>
</dbReference>
<evidence type="ECO:0000256" key="3">
    <source>
        <dbReference type="ARBA" id="ARBA00023125"/>
    </source>
</evidence>
<gene>
    <name evidence="6" type="ORF">GPA27_13140</name>
</gene>
<evidence type="ECO:0000259" key="5">
    <source>
        <dbReference type="PROSITE" id="PS51898"/>
    </source>
</evidence>
<dbReference type="Gene3D" id="1.10.150.130">
    <property type="match status" value="1"/>
</dbReference>
<proteinExistence type="inferred from homology"/>
<protein>
    <submittedName>
        <fullName evidence="6">Tyrosine-type recombinase/integrase</fullName>
    </submittedName>
</protein>
<evidence type="ECO:0000256" key="4">
    <source>
        <dbReference type="ARBA" id="ARBA00023172"/>
    </source>
</evidence>
<dbReference type="Pfam" id="PF13356">
    <property type="entry name" value="Arm-DNA-bind_3"/>
    <property type="match status" value="1"/>
</dbReference>
<reference evidence="6 7" key="1">
    <citation type="submission" date="2019-12" db="EMBL/GenBank/DDBJ databases">
        <title>Comparative genomics gives insights into the taxonomy of the Azoarcus-Aromatoleum group and reveals separate origins of nif in the plant-associated Azoarcus and non-plant-associated Aromatoleum sub-groups.</title>
        <authorList>
            <person name="Lafos M."/>
            <person name="Maluk M."/>
            <person name="Batista M."/>
            <person name="Junghare M."/>
            <person name="Carmona M."/>
            <person name="Faoro H."/>
            <person name="Cruz L.M."/>
            <person name="Battistoni F."/>
            <person name="De Souza E."/>
            <person name="Pedrosa F."/>
            <person name="Chen W.-M."/>
            <person name="Poole P.S."/>
            <person name="Dixon R.A."/>
            <person name="James E.K."/>
        </authorList>
    </citation>
    <scope>NUCLEOTIDE SEQUENCE [LARGE SCALE GENOMIC DNA]</scope>
    <source>
        <strain evidence="6 7">T</strain>
    </source>
</reference>
<feature type="domain" description="Tyr recombinase" evidence="5">
    <location>
        <begin position="203"/>
        <end position="373"/>
    </location>
</feature>
<dbReference type="InterPro" id="IPR010998">
    <property type="entry name" value="Integrase_recombinase_N"/>
</dbReference>
<sequence length="402" mass="43822">MDSLKFTKTVLQGLELPEAGKRKTLYDTEVKKLAVRVTATGARTFYVVKRAGGSMAWVKLGAFPDMTVEQARNAALDVLAEFASGANPAEARRAYRGEPTLLEVFDDYLKHKRKKDGTPLAESTKKGYRLIAQGPLSKIMPLKLSAVGHERIANLHRKVGAETPFMANRARALVSSLYAYALDRRMYSGENPAAGVRGYAEPSRDRFAGADELPRLFEAIAESSQRDFFLLALLTGARRANLCAMRWADVDVERAIWRIAMTKNGTPQNVALSPEAVAVLQARKEAASGSPFVFPGDGRTGHLVEPKKAWQGILKRAGLANLRIHDLRRTLGSWQAMTGASMAIIGKSLNHKSQQATAIYARLELDPVRQSINTATSAMLEAAGLKHGADVLPLPTKKNTAA</sequence>
<dbReference type="RefSeq" id="WP_169141085.1">
    <property type="nucleotide sequence ID" value="NZ_WTVS01000025.1"/>
</dbReference>
<keyword evidence="7" id="KW-1185">Reference proteome</keyword>
<comment type="similarity">
    <text evidence="1">Belongs to the 'phage' integrase family.</text>
</comment>
<dbReference type="PANTHER" id="PTHR30629">
    <property type="entry name" value="PROPHAGE INTEGRASE"/>
    <property type="match status" value="1"/>
</dbReference>
<dbReference type="EMBL" id="WTVS01000025">
    <property type="protein sequence ID" value="NMF98329.1"/>
    <property type="molecule type" value="Genomic_DNA"/>
</dbReference>
<dbReference type="PROSITE" id="PS51898">
    <property type="entry name" value="TYR_RECOMBINASE"/>
    <property type="match status" value="1"/>
</dbReference>
<evidence type="ECO:0000256" key="1">
    <source>
        <dbReference type="ARBA" id="ARBA00008857"/>
    </source>
</evidence>
<dbReference type="InterPro" id="IPR013762">
    <property type="entry name" value="Integrase-like_cat_sf"/>
</dbReference>
<keyword evidence="3" id="KW-0238">DNA-binding</keyword>
<evidence type="ECO:0000313" key="7">
    <source>
        <dbReference type="Proteomes" id="UP000634522"/>
    </source>
</evidence>
<dbReference type="CDD" id="cd00796">
    <property type="entry name" value="INT_Rci_Hp1_C"/>
    <property type="match status" value="1"/>
</dbReference>
<dbReference type="InterPro" id="IPR011010">
    <property type="entry name" value="DNA_brk_join_enz"/>
</dbReference>
<accession>A0ABX1NGE6</accession>
<dbReference type="SUPFAM" id="SSF56349">
    <property type="entry name" value="DNA breaking-rejoining enzymes"/>
    <property type="match status" value="1"/>
</dbReference>
<evidence type="ECO:0000313" key="6">
    <source>
        <dbReference type="EMBL" id="NMF98329.1"/>
    </source>
</evidence>
<dbReference type="Proteomes" id="UP000634522">
    <property type="component" value="Unassembled WGS sequence"/>
</dbReference>
<name>A0ABX1NGE6_9RHOO</name>
<organism evidence="6 7">
    <name type="scientific">Aromatoleum toluolicum</name>
    <dbReference type="NCBI Taxonomy" id="90060"/>
    <lineage>
        <taxon>Bacteria</taxon>
        <taxon>Pseudomonadati</taxon>
        <taxon>Pseudomonadota</taxon>
        <taxon>Betaproteobacteria</taxon>
        <taxon>Rhodocyclales</taxon>
        <taxon>Rhodocyclaceae</taxon>
        <taxon>Aromatoleum</taxon>
    </lineage>
</organism>